<keyword evidence="3" id="KW-1185">Reference proteome</keyword>
<dbReference type="EMBL" id="JANPWB010000006">
    <property type="protein sequence ID" value="KAJ1177935.1"/>
    <property type="molecule type" value="Genomic_DNA"/>
</dbReference>
<sequence length="83" mass="9318">MPKSARNSSDSSSTSDSEDESSSDKRKGKRKCKKRHFDKSDPSSPTAKNLLFDPDSIIHPKSTEWTPFPEVAAYVQILAQEEF</sequence>
<feature type="region of interest" description="Disordered" evidence="1">
    <location>
        <begin position="1"/>
        <end position="63"/>
    </location>
</feature>
<protein>
    <submittedName>
        <fullName evidence="2">Uncharacterized protein</fullName>
    </submittedName>
</protein>
<name>A0AAV7TNC0_PLEWA</name>
<dbReference type="AlphaFoldDB" id="A0AAV7TNC0"/>
<evidence type="ECO:0000313" key="2">
    <source>
        <dbReference type="EMBL" id="KAJ1177935.1"/>
    </source>
</evidence>
<feature type="compositionally biased region" description="Low complexity" evidence="1">
    <location>
        <begin position="1"/>
        <end position="15"/>
    </location>
</feature>
<proteinExistence type="predicted"/>
<evidence type="ECO:0000256" key="1">
    <source>
        <dbReference type="SAM" id="MobiDB-lite"/>
    </source>
</evidence>
<reference evidence="2" key="1">
    <citation type="journal article" date="2022" name="bioRxiv">
        <title>Sequencing and chromosome-scale assembly of the giantPleurodeles waltlgenome.</title>
        <authorList>
            <person name="Brown T."/>
            <person name="Elewa A."/>
            <person name="Iarovenko S."/>
            <person name="Subramanian E."/>
            <person name="Araus A.J."/>
            <person name="Petzold A."/>
            <person name="Susuki M."/>
            <person name="Suzuki K.-i.T."/>
            <person name="Hayashi T."/>
            <person name="Toyoda A."/>
            <person name="Oliveira C."/>
            <person name="Osipova E."/>
            <person name="Leigh N.D."/>
            <person name="Simon A."/>
            <person name="Yun M.H."/>
        </authorList>
    </citation>
    <scope>NUCLEOTIDE SEQUENCE</scope>
    <source>
        <strain evidence="2">20211129_DDA</strain>
        <tissue evidence="2">Liver</tissue>
    </source>
</reference>
<dbReference type="Proteomes" id="UP001066276">
    <property type="component" value="Chromosome 3_2"/>
</dbReference>
<comment type="caution">
    <text evidence="2">The sequence shown here is derived from an EMBL/GenBank/DDBJ whole genome shotgun (WGS) entry which is preliminary data.</text>
</comment>
<organism evidence="2 3">
    <name type="scientific">Pleurodeles waltl</name>
    <name type="common">Iberian ribbed newt</name>
    <dbReference type="NCBI Taxonomy" id="8319"/>
    <lineage>
        <taxon>Eukaryota</taxon>
        <taxon>Metazoa</taxon>
        <taxon>Chordata</taxon>
        <taxon>Craniata</taxon>
        <taxon>Vertebrata</taxon>
        <taxon>Euteleostomi</taxon>
        <taxon>Amphibia</taxon>
        <taxon>Batrachia</taxon>
        <taxon>Caudata</taxon>
        <taxon>Salamandroidea</taxon>
        <taxon>Salamandridae</taxon>
        <taxon>Pleurodelinae</taxon>
        <taxon>Pleurodeles</taxon>
    </lineage>
</organism>
<evidence type="ECO:0000313" key="3">
    <source>
        <dbReference type="Proteomes" id="UP001066276"/>
    </source>
</evidence>
<feature type="compositionally biased region" description="Basic residues" evidence="1">
    <location>
        <begin position="26"/>
        <end position="37"/>
    </location>
</feature>
<accession>A0AAV7TNC0</accession>
<gene>
    <name evidence="2" type="ORF">NDU88_003186</name>
</gene>